<dbReference type="GO" id="GO:0005524">
    <property type="term" value="F:ATP binding"/>
    <property type="evidence" value="ECO:0007669"/>
    <property type="project" value="UniProtKB-UniRule"/>
</dbReference>
<dbReference type="Pfam" id="PF01171">
    <property type="entry name" value="ATP_bind_3"/>
    <property type="match status" value="1"/>
</dbReference>
<dbReference type="RefSeq" id="WP_046444018.1">
    <property type="nucleotide sequence ID" value="NZ_LAYJ01000112.1"/>
</dbReference>
<keyword evidence="5 8" id="KW-0547">Nucleotide-binding</keyword>
<dbReference type="SMART" id="SM00977">
    <property type="entry name" value="TilS_C"/>
    <property type="match status" value="1"/>
</dbReference>
<keyword evidence="6 8" id="KW-0067">ATP-binding</keyword>
<evidence type="ECO:0000313" key="10">
    <source>
        <dbReference type="EMBL" id="KKI50125.1"/>
    </source>
</evidence>
<dbReference type="PANTHER" id="PTHR43033:SF1">
    <property type="entry name" value="TRNA(ILE)-LYSIDINE SYNTHASE-RELATED"/>
    <property type="match status" value="1"/>
</dbReference>
<comment type="caution">
    <text evidence="10">The sequence shown here is derived from an EMBL/GenBank/DDBJ whole genome shotgun (WGS) entry which is preliminary data.</text>
</comment>
<dbReference type="InterPro" id="IPR012795">
    <property type="entry name" value="tRNA_Ile_lys_synt_N"/>
</dbReference>
<dbReference type="SUPFAM" id="SSF56037">
    <property type="entry name" value="PheT/TilS domain"/>
    <property type="match status" value="1"/>
</dbReference>
<organism evidence="10 11">
    <name type="scientific">Christensenella hongkongensis</name>
    <dbReference type="NCBI Taxonomy" id="270498"/>
    <lineage>
        <taxon>Bacteria</taxon>
        <taxon>Bacillati</taxon>
        <taxon>Bacillota</taxon>
        <taxon>Clostridia</taxon>
        <taxon>Christensenellales</taxon>
        <taxon>Christensenellaceae</taxon>
        <taxon>Christensenella</taxon>
    </lineage>
</organism>
<dbReference type="AlphaFoldDB" id="A0A0M2NIP7"/>
<feature type="binding site" evidence="8">
    <location>
        <begin position="26"/>
        <end position="31"/>
    </location>
    <ligand>
        <name>ATP</name>
        <dbReference type="ChEBI" id="CHEBI:30616"/>
    </ligand>
</feature>
<dbReference type="GO" id="GO:0032267">
    <property type="term" value="F:tRNA(Ile)-lysidine synthase activity"/>
    <property type="evidence" value="ECO:0007669"/>
    <property type="project" value="UniProtKB-EC"/>
</dbReference>
<comment type="function">
    <text evidence="8">Ligates lysine onto the cytidine present at position 34 of the AUA codon-specific tRNA(Ile) that contains the anticodon CAU, in an ATP-dependent manner. Cytidine is converted to lysidine, thus changing the amino acid specificity of the tRNA from methionine to isoleucine.</text>
</comment>
<dbReference type="STRING" id="270498.CHK_2188"/>
<dbReference type="Proteomes" id="UP000034076">
    <property type="component" value="Unassembled WGS sequence"/>
</dbReference>
<dbReference type="SUPFAM" id="SSF82829">
    <property type="entry name" value="MesJ substrate recognition domain-like"/>
    <property type="match status" value="1"/>
</dbReference>
<evidence type="ECO:0000256" key="7">
    <source>
        <dbReference type="ARBA" id="ARBA00048539"/>
    </source>
</evidence>
<evidence type="ECO:0000256" key="2">
    <source>
        <dbReference type="ARBA" id="ARBA00022490"/>
    </source>
</evidence>
<dbReference type="GO" id="GO:0005737">
    <property type="term" value="C:cytoplasm"/>
    <property type="evidence" value="ECO:0007669"/>
    <property type="project" value="UniProtKB-SubCell"/>
</dbReference>
<dbReference type="NCBIfam" id="TIGR02433">
    <property type="entry name" value="lysidine_TilS_C"/>
    <property type="match status" value="1"/>
</dbReference>
<dbReference type="GO" id="GO:0006400">
    <property type="term" value="P:tRNA modification"/>
    <property type="evidence" value="ECO:0007669"/>
    <property type="project" value="UniProtKB-UniRule"/>
</dbReference>
<dbReference type="InterPro" id="IPR012094">
    <property type="entry name" value="tRNA_Ile_lys_synt"/>
</dbReference>
<evidence type="ECO:0000256" key="1">
    <source>
        <dbReference type="ARBA" id="ARBA00004496"/>
    </source>
</evidence>
<sequence length="465" mass="52443">MEKRVREFVTENELLMPEQTIGAAVSGGPDSMALLHCLCSLAPLFSCSVACVHFEHGIRGQESLDDADFVEKWCGQHNIPFYMGAADVPALAQEWGVSKETAAKRAREAFFLSLVENGEVDVIATGHHMDDNAESVLMHILRGSGTDGLKGIHAKRDFLVRPLLCVTHEEILEYLLKHDISFVEDRTNRDTEHTRNYVRNVLLPQIRERINPDAAGALNRLSQIAEDDSDFIFAQAKEAYKSCASKKDDKVIIDLETFLGLAPAVEYRILKLACAGLHITQDIENVHIRSVMRLAKSGRTGTRVNLSNDLCAEVEYGLLVIRFSARRVNYEFRQEFDLFAKNELPDGSEMVCRIVDHCDFENEDEFTAYLDADRLPGRITVRTRYAGDMIHPLGSGGTKKLKDYFIDKKLPREAREKTPLLADGNRILWAVGLTISDDVKVTERTEKIWQIKYYKKQGEESCSTT</sequence>
<evidence type="ECO:0000256" key="6">
    <source>
        <dbReference type="ARBA" id="ARBA00022840"/>
    </source>
</evidence>
<dbReference type="PATRIC" id="fig|270498.16.peg.1936"/>
<dbReference type="EC" id="6.3.4.19" evidence="8"/>
<keyword evidence="4 8" id="KW-0819">tRNA processing</keyword>
<dbReference type="NCBIfam" id="TIGR02432">
    <property type="entry name" value="lysidine_TilS_N"/>
    <property type="match status" value="1"/>
</dbReference>
<comment type="subcellular location">
    <subcellularLocation>
        <location evidence="1 8">Cytoplasm</location>
    </subcellularLocation>
</comment>
<dbReference type="SUPFAM" id="SSF52402">
    <property type="entry name" value="Adenine nucleotide alpha hydrolases-like"/>
    <property type="match status" value="1"/>
</dbReference>
<dbReference type="InterPro" id="IPR014729">
    <property type="entry name" value="Rossmann-like_a/b/a_fold"/>
</dbReference>
<dbReference type="EMBL" id="LAYJ01000112">
    <property type="protein sequence ID" value="KKI50125.1"/>
    <property type="molecule type" value="Genomic_DNA"/>
</dbReference>
<keyword evidence="11" id="KW-1185">Reference proteome</keyword>
<gene>
    <name evidence="8" type="primary">tilS</name>
    <name evidence="10" type="ORF">CHK_2188</name>
</gene>
<comment type="similarity">
    <text evidence="8">Belongs to the tRNA(Ile)-lysidine synthase family.</text>
</comment>
<evidence type="ECO:0000313" key="11">
    <source>
        <dbReference type="Proteomes" id="UP000034076"/>
    </source>
</evidence>
<dbReference type="Gene3D" id="3.40.50.620">
    <property type="entry name" value="HUPs"/>
    <property type="match status" value="1"/>
</dbReference>
<feature type="domain" description="Lysidine-tRNA(Ile) synthetase C-terminal" evidence="9">
    <location>
        <begin position="379"/>
        <end position="453"/>
    </location>
</feature>
<dbReference type="InterPro" id="IPR011063">
    <property type="entry name" value="TilS/TtcA_N"/>
</dbReference>
<dbReference type="CDD" id="cd01992">
    <property type="entry name" value="TilS_N"/>
    <property type="match status" value="1"/>
</dbReference>
<dbReference type="Gene3D" id="1.20.59.20">
    <property type="match status" value="1"/>
</dbReference>
<dbReference type="InterPro" id="IPR012796">
    <property type="entry name" value="Lysidine-tRNA-synth_C"/>
</dbReference>
<keyword evidence="2 8" id="KW-0963">Cytoplasm</keyword>
<dbReference type="HAMAP" id="MF_01161">
    <property type="entry name" value="tRNA_Ile_lys_synt"/>
    <property type="match status" value="1"/>
</dbReference>
<evidence type="ECO:0000259" key="9">
    <source>
        <dbReference type="SMART" id="SM00977"/>
    </source>
</evidence>
<keyword evidence="3 8" id="KW-0436">Ligase</keyword>
<comment type="domain">
    <text evidence="8">The N-terminal region contains the highly conserved SGGXDS motif, predicted to be a P-loop motif involved in ATP binding.</text>
</comment>
<comment type="catalytic activity">
    <reaction evidence="7 8">
        <text>cytidine(34) in tRNA(Ile2) + L-lysine + ATP = lysidine(34) in tRNA(Ile2) + AMP + diphosphate + H(+)</text>
        <dbReference type="Rhea" id="RHEA:43744"/>
        <dbReference type="Rhea" id="RHEA-COMP:10625"/>
        <dbReference type="Rhea" id="RHEA-COMP:10670"/>
        <dbReference type="ChEBI" id="CHEBI:15378"/>
        <dbReference type="ChEBI" id="CHEBI:30616"/>
        <dbReference type="ChEBI" id="CHEBI:32551"/>
        <dbReference type="ChEBI" id="CHEBI:33019"/>
        <dbReference type="ChEBI" id="CHEBI:82748"/>
        <dbReference type="ChEBI" id="CHEBI:83665"/>
        <dbReference type="ChEBI" id="CHEBI:456215"/>
        <dbReference type="EC" id="6.3.4.19"/>
    </reaction>
</comment>
<accession>A0A0M2NIP7</accession>
<evidence type="ECO:0000256" key="8">
    <source>
        <dbReference type="HAMAP-Rule" id="MF_01161"/>
    </source>
</evidence>
<evidence type="ECO:0000256" key="4">
    <source>
        <dbReference type="ARBA" id="ARBA00022694"/>
    </source>
</evidence>
<reference evidence="10 11" key="1">
    <citation type="submission" date="2015-04" db="EMBL/GenBank/DDBJ databases">
        <title>Draft genome sequence of bacteremic isolate Catabacter hongkongensis type strain HKU16T.</title>
        <authorList>
            <person name="Lau S.K."/>
            <person name="Teng J.L."/>
            <person name="Huang Y."/>
            <person name="Curreem S.O."/>
            <person name="Tsui S.K."/>
            <person name="Woo P.C."/>
        </authorList>
    </citation>
    <scope>NUCLEOTIDE SEQUENCE [LARGE SCALE GENOMIC DNA]</scope>
    <source>
        <strain evidence="10 11">HKU16</strain>
    </source>
</reference>
<dbReference type="PANTHER" id="PTHR43033">
    <property type="entry name" value="TRNA(ILE)-LYSIDINE SYNTHASE-RELATED"/>
    <property type="match status" value="1"/>
</dbReference>
<protein>
    <recommendedName>
        <fullName evidence="8">tRNA(Ile)-lysidine synthase</fullName>
        <ecNumber evidence="8">6.3.4.19</ecNumber>
    </recommendedName>
    <alternativeName>
        <fullName evidence="8">tRNA(Ile)-2-lysyl-cytidine synthase</fullName>
    </alternativeName>
    <alternativeName>
        <fullName evidence="8">tRNA(Ile)-lysidine synthetase</fullName>
    </alternativeName>
</protein>
<evidence type="ECO:0000256" key="5">
    <source>
        <dbReference type="ARBA" id="ARBA00022741"/>
    </source>
</evidence>
<dbReference type="OrthoDB" id="9807403at2"/>
<evidence type="ECO:0000256" key="3">
    <source>
        <dbReference type="ARBA" id="ARBA00022598"/>
    </source>
</evidence>
<name>A0A0M2NIP7_9FIRM</name>
<proteinExistence type="inferred from homology"/>
<dbReference type="Pfam" id="PF11734">
    <property type="entry name" value="TilS_C"/>
    <property type="match status" value="1"/>
</dbReference>